<dbReference type="EMBL" id="CAJNOJ010000424">
    <property type="protein sequence ID" value="CAF1443284.1"/>
    <property type="molecule type" value="Genomic_DNA"/>
</dbReference>
<dbReference type="Proteomes" id="UP000663828">
    <property type="component" value="Unassembled WGS sequence"/>
</dbReference>
<gene>
    <name evidence="3" type="ORF">EDS130_LOCUS39025</name>
    <name evidence="2" type="ORF">XAT740_LOCUS13236</name>
</gene>
<evidence type="ECO:0000313" key="3">
    <source>
        <dbReference type="EMBL" id="CAF1443284.1"/>
    </source>
</evidence>
<evidence type="ECO:0000313" key="2">
    <source>
        <dbReference type="EMBL" id="CAF1001614.1"/>
    </source>
</evidence>
<accession>A0A814GW18</accession>
<keyword evidence="1" id="KW-0732">Signal</keyword>
<dbReference type="AlphaFoldDB" id="A0A814GW18"/>
<feature type="signal peptide" evidence="1">
    <location>
        <begin position="1"/>
        <end position="20"/>
    </location>
</feature>
<organism evidence="2 4">
    <name type="scientific">Adineta ricciae</name>
    <name type="common">Rotifer</name>
    <dbReference type="NCBI Taxonomy" id="249248"/>
    <lineage>
        <taxon>Eukaryota</taxon>
        <taxon>Metazoa</taxon>
        <taxon>Spiralia</taxon>
        <taxon>Gnathifera</taxon>
        <taxon>Rotifera</taxon>
        <taxon>Eurotatoria</taxon>
        <taxon>Bdelloidea</taxon>
        <taxon>Adinetida</taxon>
        <taxon>Adinetidae</taxon>
        <taxon>Adineta</taxon>
    </lineage>
</organism>
<comment type="caution">
    <text evidence="2">The sequence shown here is derived from an EMBL/GenBank/DDBJ whole genome shotgun (WGS) entry which is preliminary data.</text>
</comment>
<proteinExistence type="predicted"/>
<name>A0A814GW18_ADIRI</name>
<keyword evidence="4" id="KW-1185">Reference proteome</keyword>
<sequence length="100" mass="11109">MRFAIILVLVLVVFSIFVNCEKAAGTGKLAKDASRPNLAALTRKVGGRRLGKLGRECQKECRKKLGASKITDEYNLQLKQCRATCVENKRKQTTPKKSQS</sequence>
<evidence type="ECO:0000313" key="4">
    <source>
        <dbReference type="Proteomes" id="UP000663828"/>
    </source>
</evidence>
<reference evidence="2" key="1">
    <citation type="submission" date="2021-02" db="EMBL/GenBank/DDBJ databases">
        <authorList>
            <person name="Nowell W R."/>
        </authorList>
    </citation>
    <scope>NUCLEOTIDE SEQUENCE</scope>
</reference>
<dbReference type="Proteomes" id="UP000663852">
    <property type="component" value="Unassembled WGS sequence"/>
</dbReference>
<evidence type="ECO:0000256" key="1">
    <source>
        <dbReference type="SAM" id="SignalP"/>
    </source>
</evidence>
<dbReference type="EMBL" id="CAJNOR010000764">
    <property type="protein sequence ID" value="CAF1001614.1"/>
    <property type="molecule type" value="Genomic_DNA"/>
</dbReference>
<feature type="chain" id="PRO_5036224565" evidence="1">
    <location>
        <begin position="21"/>
        <end position="100"/>
    </location>
</feature>
<protein>
    <submittedName>
        <fullName evidence="2">Uncharacterized protein</fullName>
    </submittedName>
</protein>